<dbReference type="GO" id="GO:0015031">
    <property type="term" value="P:protein transport"/>
    <property type="evidence" value="ECO:0007669"/>
    <property type="project" value="InterPro"/>
</dbReference>
<accession>A0A0A0KC14</accession>
<dbReference type="InterPro" id="IPR007378">
    <property type="entry name" value="Tic22-like"/>
</dbReference>
<evidence type="ECO:0000256" key="1">
    <source>
        <dbReference type="ARBA" id="ARBA00004229"/>
    </source>
</evidence>
<gene>
    <name evidence="4" type="ORF">Csa_6G022290</name>
</gene>
<dbReference type="Pfam" id="PF04278">
    <property type="entry name" value="Tic22"/>
    <property type="match status" value="1"/>
</dbReference>
<evidence type="ECO:0000313" key="4">
    <source>
        <dbReference type="EMBL" id="KGN45917.1"/>
    </source>
</evidence>
<dbReference type="PANTHER" id="PTHR33926">
    <property type="entry name" value="PROTEIN TIC 22, CHLOROPLASTIC"/>
    <property type="match status" value="1"/>
</dbReference>
<evidence type="ECO:0000256" key="2">
    <source>
        <dbReference type="ARBA" id="ARBA00022528"/>
    </source>
</evidence>
<dbReference type="eggNOG" id="ENOG502QV72">
    <property type="taxonomic scope" value="Eukaryota"/>
</dbReference>
<keyword evidence="3" id="KW-0934">Plastid</keyword>
<dbReference type="STRING" id="3659.A0A0A0KC14"/>
<dbReference type="PANTHER" id="PTHR33926:SF1">
    <property type="entry name" value="PROTEIN TIC 22-LIKE, CHLOROPLASTIC"/>
    <property type="match status" value="1"/>
</dbReference>
<reference evidence="4 5" key="3">
    <citation type="journal article" date="2010" name="BMC Genomics">
        <title>Transcriptome sequencing and comparative analysis of cucumber flowers with different sex types.</title>
        <authorList>
            <person name="Guo S."/>
            <person name="Zheng Y."/>
            <person name="Joung J.G."/>
            <person name="Liu S."/>
            <person name="Zhang Z."/>
            <person name="Crasta O.R."/>
            <person name="Sobral B.W."/>
            <person name="Xu Y."/>
            <person name="Huang S."/>
            <person name="Fei Z."/>
        </authorList>
    </citation>
    <scope>NUCLEOTIDE SEQUENCE [LARGE SCALE GENOMIC DNA]</scope>
    <source>
        <strain evidence="5">cv. 9930</strain>
    </source>
</reference>
<dbReference type="Gramene" id="KGN45917">
    <property type="protein sequence ID" value="KGN45917"/>
    <property type="gene ID" value="Csa_6G022290"/>
</dbReference>
<reference evidence="4 5" key="1">
    <citation type="journal article" date="2009" name="Nat. Genet.">
        <title>The genome of the cucumber, Cucumis sativus L.</title>
        <authorList>
            <person name="Huang S."/>
            <person name="Li R."/>
            <person name="Zhang Z."/>
            <person name="Li L."/>
            <person name="Gu X."/>
            <person name="Fan W."/>
            <person name="Lucas W.J."/>
            <person name="Wang X."/>
            <person name="Xie B."/>
            <person name="Ni P."/>
            <person name="Ren Y."/>
            <person name="Zhu H."/>
            <person name="Li J."/>
            <person name="Lin K."/>
            <person name="Jin W."/>
            <person name="Fei Z."/>
            <person name="Li G."/>
            <person name="Staub J."/>
            <person name="Kilian A."/>
            <person name="van der Vossen E.A."/>
            <person name="Wu Y."/>
            <person name="Guo J."/>
            <person name="He J."/>
            <person name="Jia Z."/>
            <person name="Ren Y."/>
            <person name="Tian G."/>
            <person name="Lu Y."/>
            <person name="Ruan J."/>
            <person name="Qian W."/>
            <person name="Wang M."/>
            <person name="Huang Q."/>
            <person name="Li B."/>
            <person name="Xuan Z."/>
            <person name="Cao J."/>
            <person name="Asan"/>
            <person name="Wu Z."/>
            <person name="Zhang J."/>
            <person name="Cai Q."/>
            <person name="Bai Y."/>
            <person name="Zhao B."/>
            <person name="Han Y."/>
            <person name="Li Y."/>
            <person name="Li X."/>
            <person name="Wang S."/>
            <person name="Shi Q."/>
            <person name="Liu S."/>
            <person name="Cho W.K."/>
            <person name="Kim J.Y."/>
            <person name="Xu Y."/>
            <person name="Heller-Uszynska K."/>
            <person name="Miao H."/>
            <person name="Cheng Z."/>
            <person name="Zhang S."/>
            <person name="Wu J."/>
            <person name="Yang Y."/>
            <person name="Kang H."/>
            <person name="Li M."/>
            <person name="Liang H."/>
            <person name="Ren X."/>
            <person name="Shi Z."/>
            <person name="Wen M."/>
            <person name="Jian M."/>
            <person name="Yang H."/>
            <person name="Zhang G."/>
            <person name="Yang Z."/>
            <person name="Chen R."/>
            <person name="Liu S."/>
            <person name="Li J."/>
            <person name="Ma L."/>
            <person name="Liu H."/>
            <person name="Zhou Y."/>
            <person name="Zhao J."/>
            <person name="Fang X."/>
            <person name="Li G."/>
            <person name="Fang L."/>
            <person name="Li Y."/>
            <person name="Liu D."/>
            <person name="Zheng H."/>
            <person name="Zhang Y."/>
            <person name="Qin N."/>
            <person name="Li Z."/>
            <person name="Yang G."/>
            <person name="Yang S."/>
            <person name="Bolund L."/>
            <person name="Kristiansen K."/>
            <person name="Zheng H."/>
            <person name="Li S."/>
            <person name="Zhang X."/>
            <person name="Yang H."/>
            <person name="Wang J."/>
            <person name="Sun R."/>
            <person name="Zhang B."/>
            <person name="Jiang S."/>
            <person name="Wang J."/>
            <person name="Du Y."/>
            <person name="Li S."/>
        </authorList>
    </citation>
    <scope>NUCLEOTIDE SEQUENCE [LARGE SCALE GENOMIC DNA]</scope>
    <source>
        <strain evidence="5">cv. 9930</strain>
    </source>
</reference>
<evidence type="ECO:0000313" key="5">
    <source>
        <dbReference type="Proteomes" id="UP000029981"/>
    </source>
</evidence>
<organism evidence="4 5">
    <name type="scientific">Cucumis sativus</name>
    <name type="common">Cucumber</name>
    <dbReference type="NCBI Taxonomy" id="3659"/>
    <lineage>
        <taxon>Eukaryota</taxon>
        <taxon>Viridiplantae</taxon>
        <taxon>Streptophyta</taxon>
        <taxon>Embryophyta</taxon>
        <taxon>Tracheophyta</taxon>
        <taxon>Spermatophyta</taxon>
        <taxon>Magnoliopsida</taxon>
        <taxon>eudicotyledons</taxon>
        <taxon>Gunneridae</taxon>
        <taxon>Pentapetalae</taxon>
        <taxon>rosids</taxon>
        <taxon>fabids</taxon>
        <taxon>Cucurbitales</taxon>
        <taxon>Cucurbitaceae</taxon>
        <taxon>Benincaseae</taxon>
        <taxon>Cucumis</taxon>
    </lineage>
</organism>
<dbReference type="GO" id="GO:0009507">
    <property type="term" value="C:chloroplast"/>
    <property type="evidence" value="ECO:0007669"/>
    <property type="project" value="UniProtKB-SubCell"/>
</dbReference>
<dbReference type="AlphaFoldDB" id="A0A0A0KC14"/>
<dbReference type="OMA" id="ARIPHES"/>
<proteinExistence type="predicted"/>
<dbReference type="Proteomes" id="UP000029981">
    <property type="component" value="Chromosome 6"/>
</dbReference>
<sequence length="195" mass="20980">MSSQGNDPISCFLNLPQALNSFQNHCSALLHNLSNPLPLKTQLQSTFSTLLNPKPNPPLHSTISPSDSVPKKSPLWARLPETAKTQFTLPSAPSSLSLSTEAIEKRLAGIPVYALSNASEEFVLVSGASAQKSLGLFCFKKDDAETLLQHIGTMDPSARYGSKVVPVALNKVGKSHSMVEKAVLLGNCELLTWEI</sequence>
<protein>
    <submittedName>
        <fullName evidence="4">Uncharacterized protein</fullName>
    </submittedName>
</protein>
<reference evidence="4 5" key="4">
    <citation type="journal article" date="2011" name="BMC Genomics">
        <title>RNA-Seq improves annotation of protein-coding genes in the cucumber genome.</title>
        <authorList>
            <person name="Li Z."/>
            <person name="Zhang Z."/>
            <person name="Yan P."/>
            <person name="Huang S."/>
            <person name="Fei Z."/>
            <person name="Lin K."/>
        </authorList>
    </citation>
    <scope>NUCLEOTIDE SEQUENCE [LARGE SCALE GENOMIC DNA]</scope>
    <source>
        <strain evidence="5">cv. 9930</strain>
    </source>
</reference>
<evidence type="ECO:0000256" key="3">
    <source>
        <dbReference type="ARBA" id="ARBA00022640"/>
    </source>
</evidence>
<keyword evidence="2" id="KW-0150">Chloroplast</keyword>
<dbReference type="EMBL" id="CM002927">
    <property type="protein sequence ID" value="KGN45917.1"/>
    <property type="molecule type" value="Genomic_DNA"/>
</dbReference>
<dbReference type="Gene3D" id="3.40.1350.100">
    <property type="match status" value="1"/>
</dbReference>
<comment type="subcellular location">
    <subcellularLocation>
        <location evidence="1">Plastid</location>
        <location evidence="1">Chloroplast</location>
    </subcellularLocation>
</comment>
<reference evidence="4 5" key="2">
    <citation type="journal article" date="2009" name="PLoS ONE">
        <title>An integrated genetic and cytogenetic map of the cucumber genome.</title>
        <authorList>
            <person name="Ren Y."/>
            <person name="Zhang Z."/>
            <person name="Liu J."/>
            <person name="Staub J.E."/>
            <person name="Han Y."/>
            <person name="Cheng Z."/>
            <person name="Li X."/>
            <person name="Lu J."/>
            <person name="Miao H."/>
            <person name="Kang H."/>
            <person name="Xie B."/>
            <person name="Gu X."/>
            <person name="Wang X."/>
            <person name="Du Y."/>
            <person name="Jin W."/>
            <person name="Huang S."/>
        </authorList>
    </citation>
    <scope>NUCLEOTIDE SEQUENCE [LARGE SCALE GENOMIC DNA]</scope>
    <source>
        <strain evidence="5">cv. 9930</strain>
    </source>
</reference>
<keyword evidence="5" id="KW-1185">Reference proteome</keyword>
<name>A0A0A0KC14_CUCSA</name>